<sequence>MIYLYWSRASPNPPPPPSLEWPSGSLLQSKECRPGTEDHWYIFGSSPPSKSRRTALDQRIRFIFGYGPHSLLTIAIGVLGYLVGSILLPKIKIPASMSFQD</sequence>
<reference evidence="2" key="1">
    <citation type="submission" date="2019-03" db="EMBL/GenBank/DDBJ databases">
        <title>WGS assembly of Setaria viridis.</title>
        <authorList>
            <person name="Huang P."/>
            <person name="Jenkins J."/>
            <person name="Grimwood J."/>
            <person name="Barry K."/>
            <person name="Healey A."/>
            <person name="Mamidi S."/>
            <person name="Sreedasyam A."/>
            <person name="Shu S."/>
            <person name="Feldman M."/>
            <person name="Wu J."/>
            <person name="Yu Y."/>
            <person name="Chen C."/>
            <person name="Johnson J."/>
            <person name="Rokhsar D."/>
            <person name="Baxter I."/>
            <person name="Schmutz J."/>
            <person name="Brutnell T."/>
            <person name="Kellogg E."/>
        </authorList>
    </citation>
    <scope>NUCLEOTIDE SEQUENCE [LARGE SCALE GENOMIC DNA]</scope>
</reference>
<protein>
    <submittedName>
        <fullName evidence="2">Uncharacterized protein</fullName>
    </submittedName>
</protein>
<keyword evidence="1" id="KW-0812">Transmembrane</keyword>
<accession>A0A4U6T5R0</accession>
<evidence type="ECO:0000256" key="1">
    <source>
        <dbReference type="SAM" id="Phobius"/>
    </source>
</evidence>
<gene>
    <name evidence="2" type="ORF">SEVIR_9G405750v2</name>
</gene>
<keyword evidence="1" id="KW-0472">Membrane</keyword>
<name>A0A4U6T5R0_SETVI</name>
<dbReference type="Gramene" id="TKV96073">
    <property type="protein sequence ID" value="TKV96073"/>
    <property type="gene ID" value="SEVIR_9G405750v2"/>
</dbReference>
<proteinExistence type="predicted"/>
<organism evidence="2 3">
    <name type="scientific">Setaria viridis</name>
    <name type="common">Green bristlegrass</name>
    <name type="synonym">Setaria italica subsp. viridis</name>
    <dbReference type="NCBI Taxonomy" id="4556"/>
    <lineage>
        <taxon>Eukaryota</taxon>
        <taxon>Viridiplantae</taxon>
        <taxon>Streptophyta</taxon>
        <taxon>Embryophyta</taxon>
        <taxon>Tracheophyta</taxon>
        <taxon>Spermatophyta</taxon>
        <taxon>Magnoliopsida</taxon>
        <taxon>Liliopsida</taxon>
        <taxon>Poales</taxon>
        <taxon>Poaceae</taxon>
        <taxon>PACMAD clade</taxon>
        <taxon>Panicoideae</taxon>
        <taxon>Panicodae</taxon>
        <taxon>Paniceae</taxon>
        <taxon>Cenchrinae</taxon>
        <taxon>Setaria</taxon>
    </lineage>
</organism>
<evidence type="ECO:0000313" key="3">
    <source>
        <dbReference type="Proteomes" id="UP000298652"/>
    </source>
</evidence>
<evidence type="ECO:0000313" key="2">
    <source>
        <dbReference type="EMBL" id="TKV96073.1"/>
    </source>
</evidence>
<keyword evidence="3" id="KW-1185">Reference proteome</keyword>
<keyword evidence="1" id="KW-1133">Transmembrane helix</keyword>
<feature type="transmembrane region" description="Helical" evidence="1">
    <location>
        <begin position="69"/>
        <end position="88"/>
    </location>
</feature>
<dbReference type="AlphaFoldDB" id="A0A4U6T5R0"/>
<dbReference type="EMBL" id="CM016560">
    <property type="protein sequence ID" value="TKV96073.1"/>
    <property type="molecule type" value="Genomic_DNA"/>
</dbReference>
<dbReference type="Proteomes" id="UP000298652">
    <property type="component" value="Chromosome 9"/>
</dbReference>